<dbReference type="InterPro" id="IPR022201">
    <property type="entry name" value="DUF3726"/>
</dbReference>
<comment type="caution">
    <text evidence="2">The sequence shown here is derived from an EMBL/GenBank/DDBJ whole genome shotgun (WGS) entry which is preliminary data.</text>
</comment>
<protein>
    <submittedName>
        <fullName evidence="2">Uncharacterized protein DUF3726</fullName>
    </submittedName>
</protein>
<evidence type="ECO:0000313" key="2">
    <source>
        <dbReference type="EMBL" id="PTX47326.1"/>
    </source>
</evidence>
<dbReference type="Pfam" id="PF12525">
    <property type="entry name" value="DUF3726"/>
    <property type="match status" value="1"/>
</dbReference>
<dbReference type="RefSeq" id="WP_108129944.1">
    <property type="nucleotide sequence ID" value="NZ_QBKP01000013.1"/>
</dbReference>
<sequence length="238" mass="24231">MSLTEAHDPTASATTFSEHPVPLTRLSRNEVETLCLKAARGAGMPWGLAEEAGFAAGWLAARGIDGPAALLAHLAARPAGGGALTISGRIWAAQDGRALCPITAGASLDDHAGLPEGVSAAPVMVGALRHPVLAVPHLARIAKAINAAIEIGWNGEKAVISADGEVDPAKLTALSKLQEAQVVLVTCRAEHKIAPPAPDMCPLSAETLAGLNALSMRTTVPASETSRRGAGAMVSDND</sequence>
<dbReference type="OrthoDB" id="8420038at2"/>
<dbReference type="EMBL" id="QBKP01000013">
    <property type="protein sequence ID" value="PTX47326.1"/>
    <property type="molecule type" value="Genomic_DNA"/>
</dbReference>
<accession>A0A2T6AUB5</accession>
<evidence type="ECO:0000256" key="1">
    <source>
        <dbReference type="SAM" id="MobiDB-lite"/>
    </source>
</evidence>
<feature type="region of interest" description="Disordered" evidence="1">
    <location>
        <begin position="219"/>
        <end position="238"/>
    </location>
</feature>
<keyword evidence="3" id="KW-1185">Reference proteome</keyword>
<dbReference type="AlphaFoldDB" id="A0A2T6AUB5"/>
<reference evidence="2 3" key="1">
    <citation type="submission" date="2018-04" db="EMBL/GenBank/DDBJ databases">
        <title>Genomic Encyclopedia of Archaeal and Bacterial Type Strains, Phase II (KMG-II): from individual species to whole genera.</title>
        <authorList>
            <person name="Goeker M."/>
        </authorList>
    </citation>
    <scope>NUCLEOTIDE SEQUENCE [LARGE SCALE GENOMIC DNA]</scope>
    <source>
        <strain evidence="2 3">DSM 21823</strain>
    </source>
</reference>
<organism evidence="2 3">
    <name type="scientific">Gemmobacter caeni</name>
    <dbReference type="NCBI Taxonomy" id="589035"/>
    <lineage>
        <taxon>Bacteria</taxon>
        <taxon>Pseudomonadati</taxon>
        <taxon>Pseudomonadota</taxon>
        <taxon>Alphaproteobacteria</taxon>
        <taxon>Rhodobacterales</taxon>
        <taxon>Paracoccaceae</taxon>
        <taxon>Gemmobacter</taxon>
    </lineage>
</organism>
<evidence type="ECO:0000313" key="3">
    <source>
        <dbReference type="Proteomes" id="UP000244224"/>
    </source>
</evidence>
<proteinExistence type="predicted"/>
<name>A0A2T6AUB5_9RHOB</name>
<gene>
    <name evidence="2" type="ORF">C8N34_11382</name>
</gene>
<dbReference type="Proteomes" id="UP000244224">
    <property type="component" value="Unassembled WGS sequence"/>
</dbReference>
<feature type="region of interest" description="Disordered" evidence="1">
    <location>
        <begin position="1"/>
        <end position="21"/>
    </location>
</feature>